<organism evidence="7 8">
    <name type="scientific">Lobosporangium transversale</name>
    <dbReference type="NCBI Taxonomy" id="64571"/>
    <lineage>
        <taxon>Eukaryota</taxon>
        <taxon>Fungi</taxon>
        <taxon>Fungi incertae sedis</taxon>
        <taxon>Mucoromycota</taxon>
        <taxon>Mortierellomycotina</taxon>
        <taxon>Mortierellomycetes</taxon>
        <taxon>Mortierellales</taxon>
        <taxon>Mortierellaceae</taxon>
        <taxon>Lobosporangium</taxon>
    </lineage>
</organism>
<dbReference type="OrthoDB" id="1470350at2759"/>
<dbReference type="Pfam" id="PF00067">
    <property type="entry name" value="p450"/>
    <property type="match status" value="1"/>
</dbReference>
<evidence type="ECO:0000256" key="6">
    <source>
        <dbReference type="RuleBase" id="RU000461"/>
    </source>
</evidence>
<feature type="binding site" description="axial binding residue" evidence="5">
    <location>
        <position position="419"/>
    </location>
    <ligand>
        <name>heme</name>
        <dbReference type="ChEBI" id="CHEBI:30413"/>
    </ligand>
    <ligandPart>
        <name>Fe</name>
        <dbReference type="ChEBI" id="CHEBI:18248"/>
    </ligandPart>
</feature>
<protein>
    <submittedName>
        <fullName evidence="7">Cytochrome P450</fullName>
    </submittedName>
</protein>
<keyword evidence="8" id="KW-1185">Reference proteome</keyword>
<evidence type="ECO:0000313" key="8">
    <source>
        <dbReference type="Proteomes" id="UP000193648"/>
    </source>
</evidence>
<dbReference type="Gene3D" id="1.10.630.10">
    <property type="entry name" value="Cytochrome P450"/>
    <property type="match status" value="1"/>
</dbReference>
<dbReference type="InParanoid" id="A0A1Y2GTT6"/>
<dbReference type="RefSeq" id="XP_021883473.1">
    <property type="nucleotide sequence ID" value="XM_022020679.1"/>
</dbReference>
<dbReference type="InterPro" id="IPR036396">
    <property type="entry name" value="Cyt_P450_sf"/>
</dbReference>
<dbReference type="GO" id="GO:0016705">
    <property type="term" value="F:oxidoreductase activity, acting on paired donors, with incorporation or reduction of molecular oxygen"/>
    <property type="evidence" value="ECO:0007669"/>
    <property type="project" value="InterPro"/>
</dbReference>
<evidence type="ECO:0000256" key="1">
    <source>
        <dbReference type="ARBA" id="ARBA00001971"/>
    </source>
</evidence>
<keyword evidence="4 5" id="KW-0408">Iron</keyword>
<dbReference type="EMBL" id="MCFF01000010">
    <property type="protein sequence ID" value="ORZ22919.1"/>
    <property type="molecule type" value="Genomic_DNA"/>
</dbReference>
<dbReference type="PRINTS" id="PR00385">
    <property type="entry name" value="P450"/>
</dbReference>
<keyword evidence="6" id="KW-0503">Monooxygenase</keyword>
<evidence type="ECO:0000256" key="3">
    <source>
        <dbReference type="ARBA" id="ARBA00022723"/>
    </source>
</evidence>
<dbReference type="InterPro" id="IPR050121">
    <property type="entry name" value="Cytochrome_P450_monoxygenase"/>
</dbReference>
<sequence length="475" mass="53797">MISNAFFHPLSPIPGNKLIASTRFFEALLSLSGRAHYCLPLTHKLYGKVVRVAPNIVSVADKDMIREILVTTDYPKSAIYQVFDFDGHENLFSARNKSFYKSRRRLVAPAFGLQYLQSVEPLMHKCIDGLLQEIDGTLDALPPGQININSFMFRLSLDIIGETVFGQSFETIKDDAHPVPHQLEKTIKQMMQQTFIPWMKYIDPFDFSFRDFGAACVKQRKASGEAGRRVDLLQYLIDAQAKGREDSNGGSKHEDMACEEFTDKVIGIEACVFLIAGADTAHSVMTFTLMFLIKHPDKLIKLRSELDLATATNPCGSLPTYEQIRKLPYLTGCINESMRLRPTAALGIPRDVDEDVVINNYYFPKGTTLLASPLQLHLSEEYFPQAAEYIPERWIPDESPFPPVQDFTYYPFSAGSRVCIGKNFAMMELRLILATLVLSYDMELVPNQREDCVQYLTPSLATGSYIIKMKRRHKE</sequence>
<dbReference type="SUPFAM" id="SSF48264">
    <property type="entry name" value="Cytochrome P450"/>
    <property type="match status" value="1"/>
</dbReference>
<dbReference type="Proteomes" id="UP000193648">
    <property type="component" value="Unassembled WGS sequence"/>
</dbReference>
<comment type="similarity">
    <text evidence="2 6">Belongs to the cytochrome P450 family.</text>
</comment>
<comment type="cofactor">
    <cofactor evidence="1 5">
        <name>heme</name>
        <dbReference type="ChEBI" id="CHEBI:30413"/>
    </cofactor>
</comment>
<keyword evidence="5 6" id="KW-0349">Heme</keyword>
<accession>A0A1Y2GTT6</accession>
<gene>
    <name evidence="7" type="ORF">BCR41DRAFT_302638</name>
</gene>
<dbReference type="AlphaFoldDB" id="A0A1Y2GTT6"/>
<dbReference type="GO" id="GO:0004497">
    <property type="term" value="F:monooxygenase activity"/>
    <property type="evidence" value="ECO:0007669"/>
    <property type="project" value="UniProtKB-KW"/>
</dbReference>
<dbReference type="GO" id="GO:0005506">
    <property type="term" value="F:iron ion binding"/>
    <property type="evidence" value="ECO:0007669"/>
    <property type="project" value="InterPro"/>
</dbReference>
<evidence type="ECO:0000256" key="5">
    <source>
        <dbReference type="PIRSR" id="PIRSR602401-1"/>
    </source>
</evidence>
<dbReference type="PROSITE" id="PS00086">
    <property type="entry name" value="CYTOCHROME_P450"/>
    <property type="match status" value="1"/>
</dbReference>
<comment type="caution">
    <text evidence="7">The sequence shown here is derived from an EMBL/GenBank/DDBJ whole genome shotgun (WGS) entry which is preliminary data.</text>
</comment>
<evidence type="ECO:0000313" key="7">
    <source>
        <dbReference type="EMBL" id="ORZ22919.1"/>
    </source>
</evidence>
<dbReference type="GeneID" id="33562523"/>
<dbReference type="STRING" id="64571.A0A1Y2GTT6"/>
<dbReference type="InterPro" id="IPR017972">
    <property type="entry name" value="Cyt_P450_CS"/>
</dbReference>
<keyword evidence="6" id="KW-0560">Oxidoreductase</keyword>
<dbReference type="InterPro" id="IPR002401">
    <property type="entry name" value="Cyt_P450_E_grp-I"/>
</dbReference>
<keyword evidence="3 5" id="KW-0479">Metal-binding</keyword>
<evidence type="ECO:0000256" key="4">
    <source>
        <dbReference type="ARBA" id="ARBA00023004"/>
    </source>
</evidence>
<dbReference type="PANTHER" id="PTHR24305:SF166">
    <property type="entry name" value="CYTOCHROME P450 12A4, MITOCHONDRIAL-RELATED"/>
    <property type="match status" value="1"/>
</dbReference>
<evidence type="ECO:0000256" key="2">
    <source>
        <dbReference type="ARBA" id="ARBA00010617"/>
    </source>
</evidence>
<dbReference type="PRINTS" id="PR00463">
    <property type="entry name" value="EP450I"/>
</dbReference>
<dbReference type="GO" id="GO:0020037">
    <property type="term" value="F:heme binding"/>
    <property type="evidence" value="ECO:0007669"/>
    <property type="project" value="InterPro"/>
</dbReference>
<dbReference type="InterPro" id="IPR001128">
    <property type="entry name" value="Cyt_P450"/>
</dbReference>
<reference evidence="7 8" key="1">
    <citation type="submission" date="2016-07" db="EMBL/GenBank/DDBJ databases">
        <title>Pervasive Adenine N6-methylation of Active Genes in Fungi.</title>
        <authorList>
            <consortium name="DOE Joint Genome Institute"/>
            <person name="Mondo S.J."/>
            <person name="Dannebaum R.O."/>
            <person name="Kuo R.C."/>
            <person name="Labutti K."/>
            <person name="Haridas S."/>
            <person name="Kuo A."/>
            <person name="Salamov A."/>
            <person name="Ahrendt S.R."/>
            <person name="Lipzen A."/>
            <person name="Sullivan W."/>
            <person name="Andreopoulos W.B."/>
            <person name="Clum A."/>
            <person name="Lindquist E."/>
            <person name="Daum C."/>
            <person name="Ramamoorthy G.K."/>
            <person name="Gryganskyi A."/>
            <person name="Culley D."/>
            <person name="Magnuson J.K."/>
            <person name="James T.Y."/>
            <person name="O'Malley M.A."/>
            <person name="Stajich J.E."/>
            <person name="Spatafora J.W."/>
            <person name="Visel A."/>
            <person name="Grigoriev I.V."/>
        </authorList>
    </citation>
    <scope>NUCLEOTIDE SEQUENCE [LARGE SCALE GENOMIC DNA]</scope>
    <source>
        <strain evidence="7 8">NRRL 3116</strain>
    </source>
</reference>
<proteinExistence type="inferred from homology"/>
<dbReference type="PANTHER" id="PTHR24305">
    <property type="entry name" value="CYTOCHROME P450"/>
    <property type="match status" value="1"/>
</dbReference>
<name>A0A1Y2GTT6_9FUNG</name>